<dbReference type="Pfam" id="PF08531">
    <property type="entry name" value="Bac_rhamnosid_N"/>
    <property type="match status" value="1"/>
</dbReference>
<dbReference type="InterPro" id="IPR012341">
    <property type="entry name" value="6hp_glycosidase-like_sf"/>
</dbReference>
<dbReference type="Pfam" id="PF17389">
    <property type="entry name" value="Bac_rhamnosid6H"/>
    <property type="match status" value="1"/>
</dbReference>
<dbReference type="OrthoDB" id="9761045at2"/>
<feature type="domain" description="Bacterial alpha-L-rhamnosidase N-terminal" evidence="5">
    <location>
        <begin position="130"/>
        <end position="273"/>
    </location>
</feature>
<dbReference type="InterPro" id="IPR035398">
    <property type="entry name" value="Bac_rhamnosid_C"/>
</dbReference>
<dbReference type="SUPFAM" id="SSF48208">
    <property type="entry name" value="Six-hairpin glycosidases"/>
    <property type="match status" value="1"/>
</dbReference>
<dbReference type="RefSeq" id="WP_086942802.1">
    <property type="nucleotide sequence ID" value="NZ_FONM01000017.1"/>
</dbReference>
<evidence type="ECO:0000259" key="7">
    <source>
        <dbReference type="Pfam" id="PF17390"/>
    </source>
</evidence>
<dbReference type="STRING" id="43064.SAMN04488086_11722"/>
<evidence type="ECO:0000313" key="9">
    <source>
        <dbReference type="Proteomes" id="UP000195985"/>
    </source>
</evidence>
<dbReference type="Gene3D" id="1.50.10.10">
    <property type="match status" value="1"/>
</dbReference>
<proteinExistence type="predicted"/>
<dbReference type="AlphaFoldDB" id="A0A1W1IGT6"/>
<dbReference type="GO" id="GO:0030596">
    <property type="term" value="F:alpha-L-rhamnosidase activity"/>
    <property type="evidence" value="ECO:0007669"/>
    <property type="project" value="UniProtKB-EC"/>
</dbReference>
<organism evidence="8 9">
    <name type="scientific">Trichococcus pasteurii</name>
    <dbReference type="NCBI Taxonomy" id="43064"/>
    <lineage>
        <taxon>Bacteria</taxon>
        <taxon>Bacillati</taxon>
        <taxon>Bacillota</taxon>
        <taxon>Bacilli</taxon>
        <taxon>Lactobacillales</taxon>
        <taxon>Carnobacteriaceae</taxon>
        <taxon>Trichococcus</taxon>
    </lineage>
</organism>
<evidence type="ECO:0000259" key="6">
    <source>
        <dbReference type="Pfam" id="PF17389"/>
    </source>
</evidence>
<evidence type="ECO:0000259" key="5">
    <source>
        <dbReference type="Pfam" id="PF08531"/>
    </source>
</evidence>
<evidence type="ECO:0000259" key="4">
    <source>
        <dbReference type="Pfam" id="PF05592"/>
    </source>
</evidence>
<dbReference type="PANTHER" id="PTHR33307:SF6">
    <property type="entry name" value="ALPHA-RHAMNOSIDASE (EUROFUNG)-RELATED"/>
    <property type="match status" value="1"/>
</dbReference>
<comment type="catalytic activity">
    <reaction evidence="1">
        <text>Hydrolysis of terminal non-reducing alpha-L-rhamnose residues in alpha-L-rhamnosides.</text>
        <dbReference type="EC" id="3.2.1.40"/>
    </reaction>
</comment>
<dbReference type="EMBL" id="FWEY01000004">
    <property type="protein sequence ID" value="SLM51993.1"/>
    <property type="molecule type" value="Genomic_DNA"/>
</dbReference>
<dbReference type="Pfam" id="PF17390">
    <property type="entry name" value="Bac_rhamnosid_C"/>
    <property type="match status" value="1"/>
</dbReference>
<name>A0A1W1IGT6_9LACT</name>
<dbReference type="PIRSF" id="PIRSF010631">
    <property type="entry name" value="A-rhamnsds"/>
    <property type="match status" value="1"/>
</dbReference>
<evidence type="ECO:0000256" key="1">
    <source>
        <dbReference type="ARBA" id="ARBA00001445"/>
    </source>
</evidence>
<dbReference type="Gene3D" id="2.60.420.10">
    <property type="entry name" value="Maltose phosphorylase, domain 3"/>
    <property type="match status" value="1"/>
</dbReference>
<reference evidence="9" key="1">
    <citation type="submission" date="2016-04" db="EMBL/GenBank/DDBJ databases">
        <authorList>
            <person name="Strepis N."/>
        </authorList>
    </citation>
    <scope>NUCLEOTIDE SEQUENCE [LARGE SCALE GENOMIC DNA]</scope>
</reference>
<evidence type="ECO:0000256" key="3">
    <source>
        <dbReference type="ARBA" id="ARBA00022801"/>
    </source>
</evidence>
<dbReference type="Gene3D" id="2.60.120.260">
    <property type="entry name" value="Galactose-binding domain-like"/>
    <property type="match status" value="2"/>
</dbReference>
<feature type="domain" description="Alpha-L-rhamnosidase concanavalin-like" evidence="4">
    <location>
        <begin position="301"/>
        <end position="389"/>
    </location>
</feature>
<dbReference type="PANTHER" id="PTHR33307">
    <property type="entry name" value="ALPHA-RHAMNOSIDASE (EUROFUNG)"/>
    <property type="match status" value="1"/>
</dbReference>
<evidence type="ECO:0000313" key="8">
    <source>
        <dbReference type="EMBL" id="SLM51993.1"/>
    </source>
</evidence>
<dbReference type="Pfam" id="PF05592">
    <property type="entry name" value="Bac_rhamnosid"/>
    <property type="match status" value="1"/>
</dbReference>
<dbReference type="InterPro" id="IPR008902">
    <property type="entry name" value="Rhamnosid_concanavalin"/>
</dbReference>
<protein>
    <recommendedName>
        <fullName evidence="2">alpha-L-rhamnosidase</fullName>
        <ecNumber evidence="2">3.2.1.40</ecNumber>
    </recommendedName>
</protein>
<dbReference type="InterPro" id="IPR008928">
    <property type="entry name" value="6-hairpin_glycosidase_sf"/>
</dbReference>
<accession>A0A1W1IGT6</accession>
<dbReference type="Proteomes" id="UP000195985">
    <property type="component" value="Unassembled WGS sequence"/>
</dbReference>
<dbReference type="EC" id="3.2.1.40" evidence="2"/>
<evidence type="ECO:0000256" key="2">
    <source>
        <dbReference type="ARBA" id="ARBA00012652"/>
    </source>
</evidence>
<feature type="domain" description="Alpha-L-rhamnosidase C-terminal" evidence="7">
    <location>
        <begin position="767"/>
        <end position="834"/>
    </location>
</feature>
<dbReference type="GO" id="GO:0005975">
    <property type="term" value="P:carbohydrate metabolic process"/>
    <property type="evidence" value="ECO:0007669"/>
    <property type="project" value="InterPro"/>
</dbReference>
<feature type="domain" description="Alpha-L-rhamnosidase six-hairpin glycosidase" evidence="6">
    <location>
        <begin position="402"/>
        <end position="764"/>
    </location>
</feature>
<keyword evidence="9" id="KW-1185">Reference proteome</keyword>
<dbReference type="InterPro" id="IPR035396">
    <property type="entry name" value="Bac_rhamnosid6H"/>
</dbReference>
<keyword evidence="3" id="KW-0378">Hydrolase</keyword>
<sequence>MLRISSLTVEGLEKGCVTDKAPILSFSLYSDVPGEAFAHALIKVNDWEVNTKDQINNRYDGPLVPFAEYTVEVTAYTKSGASAKAATVFQTGRLHTPWSGKWITDLDYEVPEKLSPLPMNFLKSFKAAGKIKRAWINCTALGVYEVSLNGKKVGEDYFAPGFTSYLNQIQYQTYEITGLLEETNELRFVVAGGWAVGAFNYIRKNKISADRQALLAEIHLEYEDGSSRTVATDDTWMVSLEGNYRMAEWYDGETYDARISENAIGWKSAGITKPRKDPKIIAQYGLPVRRQEKMRPISLERSPSGEWIYDFGQNFAGVISARIKGVDGQKLVFRHAEVLVEQELFVKSLRTAKATATYICKDGEQHYSPKLTYMGFRYVGVSGIAPEDLVLEAFVLHSDLKEIGQFACSNPLLNQLQSNIRWGGKSNFVDIPTDCPQRDERQGWTGDIAVFASTACYNFDMSRFFDKWLVDMRSEQGRGGGYPMVIPKAGDHWPTMASSCWGDSAILVPWAAYLSGGRVEVLEEHYASMQRFLKAAKWWASFLATSPTNSHIWQFPFHFGDWAAPEGQVKDWLKKGKWIGTAYFANSCRIMGQIAEVLDRKEDQAYYEALREKIIIAYRKAFTDEKGNLKQEFQTGYVLPLHFDMVDGKESLQMAANLSRLIREAENHLTTGFTGTPYILFALSDNGKLEEAYELLLQETCPSWLYAVKAGGTTIWERWDALRPDGTVNIEELSGKKSNEESAGGMVSFNHYANGAVGDWLYKRLLGLEPVTGGYRSFQVKPMIGGGITWAKGSTITPYGKIEVEWKIEGNSLTIAVDVPVSTTCQVVFPSGEQIALKSGYHEICEPYGQ</sequence>
<dbReference type="InterPro" id="IPR013737">
    <property type="entry name" value="Bac_rhamnosid_N"/>
</dbReference>
<dbReference type="InterPro" id="IPR016007">
    <property type="entry name" value="Alpha_rhamnosid"/>
</dbReference>
<gene>
    <name evidence="8" type="ORF">TPAS_1673</name>
</gene>